<dbReference type="GO" id="GO:0016042">
    <property type="term" value="P:lipid catabolic process"/>
    <property type="evidence" value="ECO:0007669"/>
    <property type="project" value="UniProtKB-KW"/>
</dbReference>
<keyword evidence="7" id="KW-0442">Lipid degradation</keyword>
<keyword evidence="8" id="KW-0443">Lipid metabolism</keyword>
<dbReference type="Gene3D" id="3.40.50.1820">
    <property type="entry name" value="alpha/beta hydrolase"/>
    <property type="match status" value="1"/>
</dbReference>
<evidence type="ECO:0000256" key="6">
    <source>
        <dbReference type="ARBA" id="ARBA00022946"/>
    </source>
</evidence>
<evidence type="ECO:0000256" key="3">
    <source>
        <dbReference type="ARBA" id="ARBA00022528"/>
    </source>
</evidence>
<evidence type="ECO:0000256" key="2">
    <source>
        <dbReference type="ARBA" id="ARBA00010701"/>
    </source>
</evidence>
<name>A0A834HEC7_RHOSS</name>
<evidence type="ECO:0000313" key="10">
    <source>
        <dbReference type="EMBL" id="KAF7152971.1"/>
    </source>
</evidence>
<accession>A0A834HEC7</accession>
<dbReference type="InterPro" id="IPR002921">
    <property type="entry name" value="Fungal_lipase-type"/>
</dbReference>
<dbReference type="AlphaFoldDB" id="A0A834HEC7"/>
<dbReference type="PANTHER" id="PTHR31403">
    <property type="entry name" value="PHOSPHOLIPASE A1-IBETA2, CHLOROPLASTIC"/>
    <property type="match status" value="1"/>
</dbReference>
<gene>
    <name evidence="10" type="ORF">RHSIM_Rhsim01G0269500</name>
</gene>
<keyword evidence="5" id="KW-0378">Hydrolase</keyword>
<evidence type="ECO:0000259" key="9">
    <source>
        <dbReference type="Pfam" id="PF01764"/>
    </source>
</evidence>
<dbReference type="GO" id="GO:0047714">
    <property type="term" value="F:galactolipase activity"/>
    <property type="evidence" value="ECO:0007669"/>
    <property type="project" value="UniProtKB-ARBA"/>
</dbReference>
<evidence type="ECO:0000256" key="5">
    <source>
        <dbReference type="ARBA" id="ARBA00022801"/>
    </source>
</evidence>
<comment type="subcellular location">
    <subcellularLocation>
        <location evidence="1">Plastid</location>
        <location evidence="1">Chloroplast</location>
    </subcellularLocation>
</comment>
<evidence type="ECO:0000313" key="11">
    <source>
        <dbReference type="Proteomes" id="UP000626092"/>
    </source>
</evidence>
<dbReference type="CDD" id="cd00519">
    <property type="entry name" value="Lipase_3"/>
    <property type="match status" value="1"/>
</dbReference>
<evidence type="ECO:0000256" key="7">
    <source>
        <dbReference type="ARBA" id="ARBA00022963"/>
    </source>
</evidence>
<keyword evidence="11" id="KW-1185">Reference proteome</keyword>
<evidence type="ECO:0000256" key="8">
    <source>
        <dbReference type="ARBA" id="ARBA00023098"/>
    </source>
</evidence>
<dbReference type="Proteomes" id="UP000626092">
    <property type="component" value="Unassembled WGS sequence"/>
</dbReference>
<organism evidence="10 11">
    <name type="scientific">Rhododendron simsii</name>
    <name type="common">Sims's rhododendron</name>
    <dbReference type="NCBI Taxonomy" id="118357"/>
    <lineage>
        <taxon>Eukaryota</taxon>
        <taxon>Viridiplantae</taxon>
        <taxon>Streptophyta</taxon>
        <taxon>Embryophyta</taxon>
        <taxon>Tracheophyta</taxon>
        <taxon>Spermatophyta</taxon>
        <taxon>Magnoliopsida</taxon>
        <taxon>eudicotyledons</taxon>
        <taxon>Gunneridae</taxon>
        <taxon>Pentapetalae</taxon>
        <taxon>asterids</taxon>
        <taxon>Ericales</taxon>
        <taxon>Ericaceae</taxon>
        <taxon>Ericoideae</taxon>
        <taxon>Rhodoreae</taxon>
        <taxon>Rhododendron</taxon>
    </lineage>
</organism>
<dbReference type="EMBL" id="WJXA01000001">
    <property type="protein sequence ID" value="KAF7152971.1"/>
    <property type="molecule type" value="Genomic_DNA"/>
</dbReference>
<evidence type="ECO:0000256" key="4">
    <source>
        <dbReference type="ARBA" id="ARBA00022640"/>
    </source>
</evidence>
<keyword evidence="4" id="KW-0934">Plastid</keyword>
<protein>
    <recommendedName>
        <fullName evidence="9">Fungal lipase-type domain-containing protein</fullName>
    </recommendedName>
</protein>
<keyword evidence="3" id="KW-0150">Chloroplast</keyword>
<dbReference type="InterPro" id="IPR029058">
    <property type="entry name" value="AB_hydrolase_fold"/>
</dbReference>
<sequence>MAQACYDAFDFDPFSKHCGSCRFTRREFLACLGMDSSGYEVTRYLYATADINLPNFFKRSRWPQVWSKNANWIGYVAVSNDEKSQILGRRDITIAWRGTVTRLEWVADLMDFLRPISADKIPCPDPTVKVESGFLDLYTDKNEECRFCKYSAREQVLTEVKRLMEMYPDEEMSVTITGHSLGSALAIMSGYDIVETGINVMDDSRVVPVCVYSFSGPRVGNERFKERVEMLGLKVLRVVNVHDMVPKSPGYHGKGHRFGLSSGRDHALVNKGCDFLKDEYMVPPNWRQDENKGMVRGEDGRWIQPERPKLDDHPNDMYLQLSQLGL</sequence>
<evidence type="ECO:0000256" key="1">
    <source>
        <dbReference type="ARBA" id="ARBA00004229"/>
    </source>
</evidence>
<comment type="caution">
    <text evidence="10">The sequence shown here is derived from an EMBL/GenBank/DDBJ whole genome shotgun (WGS) entry which is preliminary data.</text>
</comment>
<comment type="similarity">
    <text evidence="2">Belongs to the AB hydrolase superfamily. Lipase family.</text>
</comment>
<feature type="domain" description="Fungal lipase-type" evidence="9">
    <location>
        <begin position="94"/>
        <end position="250"/>
    </location>
</feature>
<proteinExistence type="inferred from homology"/>
<dbReference type="SUPFAM" id="SSF53474">
    <property type="entry name" value="alpha/beta-Hydrolases"/>
    <property type="match status" value="1"/>
</dbReference>
<dbReference type="GO" id="GO:0008970">
    <property type="term" value="F:phospholipase A1 activity"/>
    <property type="evidence" value="ECO:0007669"/>
    <property type="project" value="UniProtKB-ARBA"/>
</dbReference>
<dbReference type="GO" id="GO:0009507">
    <property type="term" value="C:chloroplast"/>
    <property type="evidence" value="ECO:0007669"/>
    <property type="project" value="UniProtKB-SubCell"/>
</dbReference>
<dbReference type="Pfam" id="PF01764">
    <property type="entry name" value="Lipase_3"/>
    <property type="match status" value="1"/>
</dbReference>
<reference evidence="10" key="1">
    <citation type="submission" date="2019-11" db="EMBL/GenBank/DDBJ databases">
        <authorList>
            <person name="Liu Y."/>
            <person name="Hou J."/>
            <person name="Li T.-Q."/>
            <person name="Guan C.-H."/>
            <person name="Wu X."/>
            <person name="Wu H.-Z."/>
            <person name="Ling F."/>
            <person name="Zhang R."/>
            <person name="Shi X.-G."/>
            <person name="Ren J.-P."/>
            <person name="Chen E.-F."/>
            <person name="Sun J.-M."/>
        </authorList>
    </citation>
    <scope>NUCLEOTIDE SEQUENCE</scope>
    <source>
        <strain evidence="10">Adult_tree_wgs_1</strain>
        <tissue evidence="10">Leaves</tissue>
    </source>
</reference>
<dbReference type="PANTHER" id="PTHR31403:SF51">
    <property type="entry name" value="PHOSPHOLIPASE A1-IGAMMA2, CHLOROPLASTIC"/>
    <property type="match status" value="1"/>
</dbReference>
<keyword evidence="6" id="KW-0809">Transit peptide</keyword>
<dbReference type="OrthoDB" id="438440at2759"/>